<gene>
    <name evidence="2" type="ORF">H072_7414</name>
</gene>
<protein>
    <submittedName>
        <fullName evidence="2">Uncharacterized protein</fullName>
    </submittedName>
</protein>
<dbReference type="OMA" id="QQENTAH"/>
<organism evidence="2 3">
    <name type="scientific">Dactylellina haptotyla (strain CBS 200.50)</name>
    <name type="common">Nematode-trapping fungus</name>
    <name type="synonym">Monacrosporium haptotylum</name>
    <dbReference type="NCBI Taxonomy" id="1284197"/>
    <lineage>
        <taxon>Eukaryota</taxon>
        <taxon>Fungi</taxon>
        <taxon>Dikarya</taxon>
        <taxon>Ascomycota</taxon>
        <taxon>Pezizomycotina</taxon>
        <taxon>Orbiliomycetes</taxon>
        <taxon>Orbiliales</taxon>
        <taxon>Orbiliaceae</taxon>
        <taxon>Dactylellina</taxon>
    </lineage>
</organism>
<comment type="caution">
    <text evidence="2">The sequence shown here is derived from an EMBL/GenBank/DDBJ whole genome shotgun (WGS) entry which is preliminary data.</text>
</comment>
<evidence type="ECO:0000313" key="2">
    <source>
        <dbReference type="EMBL" id="EPS38840.1"/>
    </source>
</evidence>
<accession>S8A799</accession>
<evidence type="ECO:0000256" key="1">
    <source>
        <dbReference type="SAM" id="MobiDB-lite"/>
    </source>
</evidence>
<name>S8A799_DACHA</name>
<dbReference type="OrthoDB" id="5283489at2759"/>
<dbReference type="EMBL" id="AQGS01000526">
    <property type="protein sequence ID" value="EPS38840.1"/>
    <property type="molecule type" value="Genomic_DNA"/>
</dbReference>
<reference evidence="2 3" key="1">
    <citation type="journal article" date="2013" name="PLoS Genet.">
        <title>Genomic mechanisms accounting for the adaptation to parasitism in nematode-trapping fungi.</title>
        <authorList>
            <person name="Meerupati T."/>
            <person name="Andersson K.M."/>
            <person name="Friman E."/>
            <person name="Kumar D."/>
            <person name="Tunlid A."/>
            <person name="Ahren D."/>
        </authorList>
    </citation>
    <scope>NUCLEOTIDE SEQUENCE [LARGE SCALE GENOMIC DNA]</scope>
    <source>
        <strain evidence="2 3">CBS 200.50</strain>
    </source>
</reference>
<feature type="compositionally biased region" description="Polar residues" evidence="1">
    <location>
        <begin position="86"/>
        <end position="95"/>
    </location>
</feature>
<dbReference type="AlphaFoldDB" id="S8A799"/>
<dbReference type="Proteomes" id="UP000015100">
    <property type="component" value="Unassembled WGS sequence"/>
</dbReference>
<evidence type="ECO:0000313" key="3">
    <source>
        <dbReference type="Proteomes" id="UP000015100"/>
    </source>
</evidence>
<sequence>MCKSVYNFLCHHLAVAEPIRCVKPFTTGNCPCGRFREQRNVTFLCPACKLFKQAEINPTQLTWLIEQQENTAHSLIDTDFGLSAISQQKKTTQLPTEPKAEQGKPPAPEPMQTQNPPVVLMKNDAKPRTYAAAVRGNQQQGRGGNHPGTGLKDDQEYRHNRGRHGGKKWK</sequence>
<feature type="region of interest" description="Disordered" evidence="1">
    <location>
        <begin position="86"/>
        <end position="170"/>
    </location>
</feature>
<dbReference type="HOGENOM" id="CLU_1570593_0_0_1"/>
<proteinExistence type="predicted"/>
<feature type="compositionally biased region" description="Basic residues" evidence="1">
    <location>
        <begin position="160"/>
        <end position="170"/>
    </location>
</feature>
<reference evidence="3" key="2">
    <citation type="submission" date="2013-04" db="EMBL/GenBank/DDBJ databases">
        <title>Genomic mechanisms accounting for the adaptation to parasitism in nematode-trapping fungi.</title>
        <authorList>
            <person name="Ahren D.G."/>
        </authorList>
    </citation>
    <scope>NUCLEOTIDE SEQUENCE [LARGE SCALE GENOMIC DNA]</scope>
    <source>
        <strain evidence="3">CBS 200.50</strain>
    </source>
</reference>
<keyword evidence="3" id="KW-1185">Reference proteome</keyword>